<evidence type="ECO:0000259" key="3">
    <source>
        <dbReference type="Pfam" id="PF13439"/>
    </source>
</evidence>
<evidence type="ECO:0000313" key="5">
    <source>
        <dbReference type="Proteomes" id="UP001596383"/>
    </source>
</evidence>
<dbReference type="Gene3D" id="3.40.50.2000">
    <property type="entry name" value="Glycogen Phosphorylase B"/>
    <property type="match status" value="2"/>
</dbReference>
<organism evidence="4 5">
    <name type="scientific">Natrinema soli</name>
    <dbReference type="NCBI Taxonomy" id="1930624"/>
    <lineage>
        <taxon>Archaea</taxon>
        <taxon>Methanobacteriati</taxon>
        <taxon>Methanobacteriota</taxon>
        <taxon>Stenosarchaea group</taxon>
        <taxon>Halobacteria</taxon>
        <taxon>Halobacteriales</taxon>
        <taxon>Natrialbaceae</taxon>
        <taxon>Natrinema</taxon>
    </lineage>
</organism>
<dbReference type="FunFam" id="3.40.50.2000:FF:000119">
    <property type="entry name" value="Glycosyl transferase group 1"/>
    <property type="match status" value="1"/>
</dbReference>
<dbReference type="EMBL" id="JBHSWV010000146">
    <property type="protein sequence ID" value="MFC6765366.1"/>
    <property type="molecule type" value="Genomic_DNA"/>
</dbReference>
<evidence type="ECO:0000256" key="1">
    <source>
        <dbReference type="ARBA" id="ARBA00022679"/>
    </source>
</evidence>
<dbReference type="InterPro" id="IPR028098">
    <property type="entry name" value="Glyco_trans_4-like_N"/>
</dbReference>
<feature type="domain" description="Glycosyltransferase subfamily 4-like N-terminal" evidence="3">
    <location>
        <begin position="15"/>
        <end position="170"/>
    </location>
</feature>
<reference evidence="4 5" key="1">
    <citation type="journal article" date="2019" name="Int. J. Syst. Evol. Microbiol.">
        <title>The Global Catalogue of Microorganisms (GCM) 10K type strain sequencing project: providing services to taxonomists for standard genome sequencing and annotation.</title>
        <authorList>
            <consortium name="The Broad Institute Genomics Platform"/>
            <consortium name="The Broad Institute Genome Sequencing Center for Infectious Disease"/>
            <person name="Wu L."/>
            <person name="Ma J."/>
        </authorList>
    </citation>
    <scope>NUCLEOTIDE SEQUENCE [LARGE SCALE GENOMIC DNA]</scope>
    <source>
        <strain evidence="4 5">LMG 29247</strain>
    </source>
</reference>
<name>A0ABD5SNY8_9EURY</name>
<dbReference type="SUPFAM" id="SSF53756">
    <property type="entry name" value="UDP-Glycosyltransferase/glycogen phosphorylase"/>
    <property type="match status" value="1"/>
</dbReference>
<comment type="caution">
    <text evidence="4">The sequence shown here is derived from an EMBL/GenBank/DDBJ whole genome shotgun (WGS) entry which is preliminary data.</text>
</comment>
<sequence>MKIGINARTFAVDEPGGAVQVSINHTKHLIDRSDTDVVLFGHESLASLFSNSEIDSSLYLPNSQVYGLLWERTALPYLIKKHDLDVLYCPNGNAPVTSVACPVVMCIHDVNALKGWSNGIHQVYRRIAVPRGAKVADRIVTVSEFSKHEITKKIDISSERVEVVYNGIDPLFFSSDSGEELMLPDDYILFVGSMNPRKNIQGVISAFEEVKQTECIPHKLVIIGPDNKSIFKNIEIEKEDHIVMPGFVTDKQLKYAYENADVFVYPSLYEGFGLPPLEAMACGTPVIASNRTSLPEILDDAAVLVPPRKISDIASTIATITTDVEYHSKLAKKGKNHAEKYTWENSNDDLLKVMRQTFS</sequence>
<dbReference type="Proteomes" id="UP001596383">
    <property type="component" value="Unassembled WGS sequence"/>
</dbReference>
<evidence type="ECO:0000313" key="4">
    <source>
        <dbReference type="EMBL" id="MFC6765366.1"/>
    </source>
</evidence>
<evidence type="ECO:0000259" key="2">
    <source>
        <dbReference type="Pfam" id="PF00534"/>
    </source>
</evidence>
<gene>
    <name evidence="4" type="ORF">ACFQE6_10295</name>
</gene>
<keyword evidence="5" id="KW-1185">Reference proteome</keyword>
<dbReference type="Pfam" id="PF00534">
    <property type="entry name" value="Glycos_transf_1"/>
    <property type="match status" value="1"/>
</dbReference>
<dbReference type="CDD" id="cd03809">
    <property type="entry name" value="GT4_MtfB-like"/>
    <property type="match status" value="1"/>
</dbReference>
<proteinExistence type="predicted"/>
<dbReference type="AlphaFoldDB" id="A0ABD5SNY8"/>
<dbReference type="PANTHER" id="PTHR46401">
    <property type="entry name" value="GLYCOSYLTRANSFERASE WBBK-RELATED"/>
    <property type="match status" value="1"/>
</dbReference>
<dbReference type="PANTHER" id="PTHR46401:SF2">
    <property type="entry name" value="GLYCOSYLTRANSFERASE WBBK-RELATED"/>
    <property type="match status" value="1"/>
</dbReference>
<dbReference type="GO" id="GO:0016740">
    <property type="term" value="F:transferase activity"/>
    <property type="evidence" value="ECO:0007669"/>
    <property type="project" value="UniProtKB-KW"/>
</dbReference>
<dbReference type="RefSeq" id="WP_273738391.1">
    <property type="nucleotide sequence ID" value="NZ_JAQIVI010000146.1"/>
</dbReference>
<dbReference type="InterPro" id="IPR001296">
    <property type="entry name" value="Glyco_trans_1"/>
</dbReference>
<dbReference type="Pfam" id="PF13439">
    <property type="entry name" value="Glyco_transf_4"/>
    <property type="match status" value="1"/>
</dbReference>
<feature type="domain" description="Glycosyl transferase family 1" evidence="2">
    <location>
        <begin position="185"/>
        <end position="336"/>
    </location>
</feature>
<protein>
    <submittedName>
        <fullName evidence="4">Glycosyltransferase family 4 protein</fullName>
    </submittedName>
</protein>
<keyword evidence="1" id="KW-0808">Transferase</keyword>
<accession>A0ABD5SNY8</accession>